<dbReference type="AlphaFoldDB" id="A0A5Q2MY34"/>
<dbReference type="Pfam" id="PF05199">
    <property type="entry name" value="GMC_oxred_C"/>
    <property type="match status" value="1"/>
</dbReference>
<dbReference type="KEGG" id="hcv:FTV88_1380"/>
<dbReference type="Gene3D" id="3.50.50.60">
    <property type="entry name" value="FAD/NAD(P)-binding domain"/>
    <property type="match status" value="2"/>
</dbReference>
<dbReference type="GO" id="GO:0016614">
    <property type="term" value="F:oxidoreductase activity, acting on CH-OH group of donors"/>
    <property type="evidence" value="ECO:0007669"/>
    <property type="project" value="InterPro"/>
</dbReference>
<dbReference type="InterPro" id="IPR000172">
    <property type="entry name" value="GMC_OxRdtase_N"/>
</dbReference>
<keyword evidence="2" id="KW-0285">Flavoprotein</keyword>
<dbReference type="EMBL" id="CP045875">
    <property type="protein sequence ID" value="QGG47527.1"/>
    <property type="molecule type" value="Genomic_DNA"/>
</dbReference>
<protein>
    <submittedName>
        <fullName evidence="7">GMC family oxidoreductase</fullName>
    </submittedName>
</protein>
<keyword evidence="3" id="KW-0274">FAD</keyword>
<evidence type="ECO:0000256" key="2">
    <source>
        <dbReference type="ARBA" id="ARBA00022630"/>
    </source>
</evidence>
<evidence type="ECO:0000313" key="8">
    <source>
        <dbReference type="Proteomes" id="UP000366051"/>
    </source>
</evidence>
<dbReference type="InterPro" id="IPR007867">
    <property type="entry name" value="GMC_OxRtase_C"/>
</dbReference>
<dbReference type="Proteomes" id="UP000366051">
    <property type="component" value="Chromosome"/>
</dbReference>
<dbReference type="Pfam" id="PF00732">
    <property type="entry name" value="GMC_oxred_N"/>
    <property type="match status" value="1"/>
</dbReference>
<dbReference type="InterPro" id="IPR036188">
    <property type="entry name" value="FAD/NAD-bd_sf"/>
</dbReference>
<evidence type="ECO:0000313" key="7">
    <source>
        <dbReference type="EMBL" id="QGG47527.1"/>
    </source>
</evidence>
<evidence type="ECO:0000256" key="4">
    <source>
        <dbReference type="ARBA" id="ARBA00023002"/>
    </source>
</evidence>
<reference evidence="8" key="1">
    <citation type="submission" date="2019-11" db="EMBL/GenBank/DDBJ databases">
        <title>Genome sequence of Heliorestis convoluta strain HH, an alkaliphilic and minimalistic phototrophic bacterium from a soda lake in Egypt.</title>
        <authorList>
            <person name="Dewey E.D."/>
            <person name="Stokes L.M."/>
            <person name="Burchell B.M."/>
            <person name="Shaffer K.N."/>
            <person name="Huntington A.M."/>
            <person name="Baker J.M."/>
            <person name="Nadendla S."/>
            <person name="Giglio M.G."/>
            <person name="Touchman J.W."/>
            <person name="Blankenship R.E."/>
            <person name="Madigan M.T."/>
            <person name="Sattley W.M."/>
        </authorList>
    </citation>
    <scope>NUCLEOTIDE SEQUENCE [LARGE SCALE GENOMIC DNA]</scope>
    <source>
        <strain evidence="8">HH</strain>
    </source>
</reference>
<keyword evidence="8" id="KW-1185">Reference proteome</keyword>
<dbReference type="PANTHER" id="PTHR46056">
    <property type="entry name" value="LONG-CHAIN-ALCOHOL OXIDASE"/>
    <property type="match status" value="1"/>
</dbReference>
<evidence type="ECO:0000256" key="3">
    <source>
        <dbReference type="ARBA" id="ARBA00022827"/>
    </source>
</evidence>
<proteinExistence type="inferred from homology"/>
<evidence type="ECO:0000256" key="1">
    <source>
        <dbReference type="ARBA" id="ARBA00010790"/>
    </source>
</evidence>
<feature type="domain" description="Glucose-methanol-choline oxidoreductase C-terminal" evidence="6">
    <location>
        <begin position="398"/>
        <end position="511"/>
    </location>
</feature>
<dbReference type="GO" id="GO:0050660">
    <property type="term" value="F:flavin adenine dinucleotide binding"/>
    <property type="evidence" value="ECO:0007669"/>
    <property type="project" value="InterPro"/>
</dbReference>
<feature type="domain" description="Glucose-methanol-choline oxidoreductase N-terminal" evidence="5">
    <location>
        <begin position="125"/>
        <end position="309"/>
    </location>
</feature>
<keyword evidence="4" id="KW-0560">Oxidoreductase</keyword>
<evidence type="ECO:0000259" key="6">
    <source>
        <dbReference type="Pfam" id="PF05199"/>
    </source>
</evidence>
<dbReference type="PANTHER" id="PTHR46056:SF12">
    <property type="entry name" value="LONG-CHAIN-ALCOHOL OXIDASE"/>
    <property type="match status" value="1"/>
</dbReference>
<dbReference type="OrthoDB" id="9787779at2"/>
<sequence length="527" mass="57584">MNHETGLPWRNLNEEVDVVIVGAGATGPVVAQELGRAGLSVVLFEAGPYWEVSRDFVSDELHMRKTAWRFHRLTAGSDAPELGHNISGSGVGGGTNHFTAVVPRFFPSDFRTKTIDGVGEDWPITYEDLAPYYEQLEKEIPVSGPKHYPWGGFHGPYPYPAREPVAATHQVLRIGCEKLGIQSSVAPLAILSAPFQGRPPCINRGFCAQGCLPNSKFSTLIHHIPRALDAGVELRHGSMVHRILVNKDDRVEGVAFLFQGKEYRQRAKAVVVCASAIETPRLLLLSADGRHPQGLANRSGMVGKCFMVHSGHEVVARFSEEILPYKGTPILTTTQDFYESPGDGSRARGFSIHAHGSRPLAFMKIVTKATGAWGRHLREMARDYNYFARLTIVGEVLPQMNNTITLSDEKDEVGLPSPVVTFSYGDNDRKVIEAAVAMCKQVLEAAGGRVELISPDTSHMLGGCRMGSNPTDSVVDGWGRCHDHKNLFLADTSVFVTSGASNPTLTAMALAWRTADYIVQEFRAGNL</sequence>
<name>A0A5Q2MY34_9FIRM</name>
<accession>A0A5Q2MY34</accession>
<evidence type="ECO:0000259" key="5">
    <source>
        <dbReference type="Pfam" id="PF00732"/>
    </source>
</evidence>
<dbReference type="RefSeq" id="WP_153724884.1">
    <property type="nucleotide sequence ID" value="NZ_CP045875.1"/>
</dbReference>
<organism evidence="7 8">
    <name type="scientific">Heliorestis convoluta</name>
    <dbReference type="NCBI Taxonomy" id="356322"/>
    <lineage>
        <taxon>Bacteria</taxon>
        <taxon>Bacillati</taxon>
        <taxon>Bacillota</taxon>
        <taxon>Clostridia</taxon>
        <taxon>Eubacteriales</taxon>
        <taxon>Heliobacteriaceae</taxon>
        <taxon>Heliorestis</taxon>
    </lineage>
</organism>
<gene>
    <name evidence="7" type="ORF">FTV88_1380</name>
</gene>
<comment type="similarity">
    <text evidence="1">Belongs to the GMC oxidoreductase family.</text>
</comment>
<dbReference type="SUPFAM" id="SSF51905">
    <property type="entry name" value="FAD/NAD(P)-binding domain"/>
    <property type="match status" value="1"/>
</dbReference>
<dbReference type="SUPFAM" id="SSF54373">
    <property type="entry name" value="FAD-linked reductases, C-terminal domain"/>
    <property type="match status" value="1"/>
</dbReference>